<dbReference type="RefSeq" id="WP_345228904.1">
    <property type="nucleotide sequence ID" value="NZ_BAAAXE010000015.1"/>
</dbReference>
<comment type="caution">
    <text evidence="3">The sequence shown here is derived from an EMBL/GenBank/DDBJ whole genome shotgun (WGS) entry which is preliminary data.</text>
</comment>
<feature type="compositionally biased region" description="Basic and acidic residues" evidence="1">
    <location>
        <begin position="29"/>
        <end position="41"/>
    </location>
</feature>
<dbReference type="SUPFAM" id="SSF50800">
    <property type="entry name" value="PK beta-barrel domain-like"/>
    <property type="match status" value="1"/>
</dbReference>
<evidence type="ECO:0000313" key="3">
    <source>
        <dbReference type="EMBL" id="MFB9522161.1"/>
    </source>
</evidence>
<sequence>MELLSVNLGRATASEHTDHADGLTGIGKRPVDGPVEVRDPGPRGTGGSGLAGDEICELRHHGGTHQAVYAYAREDLDRWEAELGRPLRNGEFGENFTTAGLDVNGARIGERWRVGDSLLLEVTSSRIPCRTFAGVLDERRWVKRFTAAAVPGAYLRVVEPGTVRAGDAIEVVHRPAHEVTVSVQFRAITLERDLLPGLLAAGAALHPDTRRTVQTYLAKTGRDGVNAR</sequence>
<organism evidence="3 4">
    <name type="scientific">Streptomyces cremeus</name>
    <dbReference type="NCBI Taxonomy" id="66881"/>
    <lineage>
        <taxon>Bacteria</taxon>
        <taxon>Bacillati</taxon>
        <taxon>Actinomycetota</taxon>
        <taxon>Actinomycetes</taxon>
        <taxon>Kitasatosporales</taxon>
        <taxon>Streptomycetaceae</taxon>
        <taxon>Streptomyces</taxon>
    </lineage>
</organism>
<dbReference type="EMBL" id="JBHMCR010000009">
    <property type="protein sequence ID" value="MFB9522161.1"/>
    <property type="molecule type" value="Genomic_DNA"/>
</dbReference>
<dbReference type="InterPro" id="IPR011037">
    <property type="entry name" value="Pyrv_Knase-like_insert_dom_sf"/>
</dbReference>
<name>A0ABV5PG41_STRCM</name>
<dbReference type="InterPro" id="IPR052353">
    <property type="entry name" value="Benzoxazolinone_Detox_Enz"/>
</dbReference>
<protein>
    <submittedName>
        <fullName evidence="3">MOSC domain-containing protein</fullName>
    </submittedName>
</protein>
<dbReference type="PANTHER" id="PTHR30212">
    <property type="entry name" value="PROTEIN YIIM"/>
    <property type="match status" value="1"/>
</dbReference>
<accession>A0ABV5PG41</accession>
<dbReference type="InterPro" id="IPR005302">
    <property type="entry name" value="MoCF_Sase_C"/>
</dbReference>
<keyword evidence="4" id="KW-1185">Reference proteome</keyword>
<dbReference type="PROSITE" id="PS51340">
    <property type="entry name" value="MOSC"/>
    <property type="match status" value="1"/>
</dbReference>
<dbReference type="PANTHER" id="PTHR30212:SF2">
    <property type="entry name" value="PROTEIN YIIM"/>
    <property type="match status" value="1"/>
</dbReference>
<dbReference type="Pfam" id="PF03473">
    <property type="entry name" value="MOSC"/>
    <property type="match status" value="1"/>
</dbReference>
<dbReference type="Proteomes" id="UP001589718">
    <property type="component" value="Unassembled WGS sequence"/>
</dbReference>
<evidence type="ECO:0000313" key="4">
    <source>
        <dbReference type="Proteomes" id="UP001589718"/>
    </source>
</evidence>
<gene>
    <name evidence="3" type="ORF">ACFFTU_19630</name>
</gene>
<feature type="region of interest" description="Disordered" evidence="1">
    <location>
        <begin position="1"/>
        <end position="50"/>
    </location>
</feature>
<reference evidence="3 4" key="1">
    <citation type="submission" date="2024-09" db="EMBL/GenBank/DDBJ databases">
        <authorList>
            <person name="Sun Q."/>
            <person name="Mori K."/>
        </authorList>
    </citation>
    <scope>NUCLEOTIDE SEQUENCE [LARGE SCALE GENOMIC DNA]</scope>
    <source>
        <strain evidence="3 4">JCM 4362</strain>
    </source>
</reference>
<evidence type="ECO:0000256" key="1">
    <source>
        <dbReference type="SAM" id="MobiDB-lite"/>
    </source>
</evidence>
<feature type="domain" description="MOSC" evidence="2">
    <location>
        <begin position="29"/>
        <end position="172"/>
    </location>
</feature>
<dbReference type="Gene3D" id="2.40.33.20">
    <property type="entry name" value="PK beta-barrel domain-like"/>
    <property type="match status" value="1"/>
</dbReference>
<proteinExistence type="predicted"/>
<evidence type="ECO:0000259" key="2">
    <source>
        <dbReference type="PROSITE" id="PS51340"/>
    </source>
</evidence>